<evidence type="ECO:0000256" key="1">
    <source>
        <dbReference type="SAM" id="MobiDB-lite"/>
    </source>
</evidence>
<proteinExistence type="predicted"/>
<dbReference type="Proteomes" id="UP001619887">
    <property type="component" value="Unassembled WGS sequence"/>
</dbReference>
<sequence length="151" mass="16058">MGIDGLDNQAQPPSGVSRTEEPAAEPHTEQRDAPQEADKSKEDQAAGSDCKILQEDSTVQLIEAGSKPPLSPSASDSEAAVQVEEPGHGAAFVPPEGGFGWLVVFAATWCNGSIFGIQNSFGILHMMLMKEHADPDDQTSQFKVGEYQTVC</sequence>
<feature type="compositionally biased region" description="Basic and acidic residues" evidence="1">
    <location>
        <begin position="18"/>
        <end position="44"/>
    </location>
</feature>
<feature type="region of interest" description="Disordered" evidence="1">
    <location>
        <begin position="1"/>
        <end position="89"/>
    </location>
</feature>
<reference evidence="2 3" key="2">
    <citation type="journal article" date="2024" name="G3 (Bethesda)">
        <title>The genome of the cryopelagic Antarctic bald notothen, Trematomus borchgrevinki.</title>
        <authorList>
            <person name="Rayamajhi N."/>
            <person name="Rivera-Colon A.G."/>
            <person name="Minhas B.F."/>
            <person name="Cheng C.C."/>
            <person name="Catchen J.M."/>
        </authorList>
    </citation>
    <scope>NUCLEOTIDE SEQUENCE [LARGE SCALE GENOMIC DNA]</scope>
    <source>
        <strain evidence="2">AGRC-2024</strain>
    </source>
</reference>
<dbReference type="AlphaFoldDB" id="A0ABD2FTI2"/>
<reference evidence="2 3" key="1">
    <citation type="journal article" date="2022" name="G3 (Bethesda)">
        <title>Evaluating Illumina-, Nanopore-, and PacBio-based genome assembly strategies with the bald notothen, Trematomus borchgrevinki.</title>
        <authorList>
            <person name="Rayamajhi N."/>
            <person name="Cheng C.C."/>
            <person name="Catchen J.M."/>
        </authorList>
    </citation>
    <scope>NUCLEOTIDE SEQUENCE [LARGE SCALE GENOMIC DNA]</scope>
    <source>
        <strain evidence="2">AGRC-2024</strain>
    </source>
</reference>
<comment type="caution">
    <text evidence="2">The sequence shown here is derived from an EMBL/GenBank/DDBJ whole genome shotgun (WGS) entry which is preliminary data.</text>
</comment>
<accession>A0ABD2FTI2</accession>
<evidence type="ECO:0008006" key="4">
    <source>
        <dbReference type="Google" id="ProtNLM"/>
    </source>
</evidence>
<evidence type="ECO:0000313" key="2">
    <source>
        <dbReference type="EMBL" id="KAL3044770.1"/>
    </source>
</evidence>
<gene>
    <name evidence="2" type="ORF">OYC64_013113</name>
</gene>
<evidence type="ECO:0000313" key="3">
    <source>
        <dbReference type="Proteomes" id="UP001619887"/>
    </source>
</evidence>
<organism evidence="2 3">
    <name type="scientific">Pagothenia borchgrevinki</name>
    <name type="common">Bald rockcod</name>
    <name type="synonym">Trematomus borchgrevinki</name>
    <dbReference type="NCBI Taxonomy" id="8213"/>
    <lineage>
        <taxon>Eukaryota</taxon>
        <taxon>Metazoa</taxon>
        <taxon>Chordata</taxon>
        <taxon>Craniata</taxon>
        <taxon>Vertebrata</taxon>
        <taxon>Euteleostomi</taxon>
        <taxon>Actinopterygii</taxon>
        <taxon>Neopterygii</taxon>
        <taxon>Teleostei</taxon>
        <taxon>Neoteleostei</taxon>
        <taxon>Acanthomorphata</taxon>
        <taxon>Eupercaria</taxon>
        <taxon>Perciformes</taxon>
        <taxon>Notothenioidei</taxon>
        <taxon>Nototheniidae</taxon>
        <taxon>Pagothenia</taxon>
    </lineage>
</organism>
<dbReference type="EMBL" id="JBIYXZ010002087">
    <property type="protein sequence ID" value="KAL3044770.1"/>
    <property type="molecule type" value="Genomic_DNA"/>
</dbReference>
<protein>
    <recommendedName>
        <fullName evidence="4">Monocarboxylate transporter 10</fullName>
    </recommendedName>
</protein>
<name>A0ABD2FTI2_PAGBO</name>
<keyword evidence="3" id="KW-1185">Reference proteome</keyword>
<feature type="compositionally biased region" description="Polar residues" evidence="1">
    <location>
        <begin position="8"/>
        <end position="17"/>
    </location>
</feature>